<protein>
    <submittedName>
        <fullName evidence="1">Uncharacterized protein</fullName>
    </submittedName>
</protein>
<reference evidence="2" key="1">
    <citation type="submission" date="2014-09" db="EMBL/GenBank/DDBJ databases">
        <authorList>
            <person name="Mudge J."/>
            <person name="Ramaraj T."/>
            <person name="Lindquist I.E."/>
            <person name="Bharti A.K."/>
            <person name="Sundararajan A."/>
            <person name="Cameron C.T."/>
            <person name="Woodward J.E."/>
            <person name="May G.D."/>
            <person name="Brubaker C."/>
            <person name="Broadhvest J."/>
            <person name="Wilkins T.A."/>
        </authorList>
    </citation>
    <scope>NUCLEOTIDE SEQUENCE</scope>
    <source>
        <strain evidence="2">cv. AKA8401</strain>
    </source>
</reference>
<name>A0A0B0P5P3_GOSAR</name>
<dbReference type="EMBL" id="KN415168">
    <property type="protein sequence ID" value="KHG20212.1"/>
    <property type="molecule type" value="Genomic_DNA"/>
</dbReference>
<evidence type="ECO:0000313" key="1">
    <source>
        <dbReference type="EMBL" id="KHG20212.1"/>
    </source>
</evidence>
<evidence type="ECO:0000313" key="2">
    <source>
        <dbReference type="Proteomes" id="UP000032142"/>
    </source>
</evidence>
<dbReference type="AlphaFoldDB" id="A0A0B0P5P3"/>
<dbReference type="Proteomes" id="UP000032142">
    <property type="component" value="Unassembled WGS sequence"/>
</dbReference>
<gene>
    <name evidence="1" type="ORF">F383_25273</name>
</gene>
<accession>A0A0B0P5P3</accession>
<organism evidence="1 2">
    <name type="scientific">Gossypium arboreum</name>
    <name type="common">Tree cotton</name>
    <name type="synonym">Gossypium nanking</name>
    <dbReference type="NCBI Taxonomy" id="29729"/>
    <lineage>
        <taxon>Eukaryota</taxon>
        <taxon>Viridiplantae</taxon>
        <taxon>Streptophyta</taxon>
        <taxon>Embryophyta</taxon>
        <taxon>Tracheophyta</taxon>
        <taxon>Spermatophyta</taxon>
        <taxon>Magnoliopsida</taxon>
        <taxon>eudicotyledons</taxon>
        <taxon>Gunneridae</taxon>
        <taxon>Pentapetalae</taxon>
        <taxon>rosids</taxon>
        <taxon>malvids</taxon>
        <taxon>Malvales</taxon>
        <taxon>Malvaceae</taxon>
        <taxon>Malvoideae</taxon>
        <taxon>Gossypium</taxon>
    </lineage>
</organism>
<sequence>MMPVSDRSYTCTYEADACPEHLTLAFIFHVLSWSNHGLFHQFISKRLYSFPEFHPI</sequence>
<keyword evidence="2" id="KW-1185">Reference proteome</keyword>
<proteinExistence type="predicted"/>